<comment type="caution">
    <text evidence="2">The sequence shown here is derived from an EMBL/GenBank/DDBJ whole genome shotgun (WGS) entry which is preliminary data.</text>
</comment>
<evidence type="ECO:0000256" key="1">
    <source>
        <dbReference type="SAM" id="MobiDB-lite"/>
    </source>
</evidence>
<accession>A0AAW0BRY1</accession>
<proteinExistence type="predicted"/>
<feature type="region of interest" description="Disordered" evidence="1">
    <location>
        <begin position="86"/>
        <end position="130"/>
    </location>
</feature>
<gene>
    <name evidence="2" type="ORF">VNI00_014809</name>
</gene>
<evidence type="ECO:0008006" key="4">
    <source>
        <dbReference type="Google" id="ProtNLM"/>
    </source>
</evidence>
<sequence length="199" mass="22344">MFLVDKECHTGEYLSDKVIQCVKLFKIEEKIFELVGDNTLNNDVMIELLRKKLPNGHCGPTTQVRCLLHIFNLITKAIVSPFTARSKPAASDDDLDDKDVEGEVDDEAAEEDEQADEPADDNIMPGQEDPLCDLEDKETLDVIVSEIEELLKERDIVLPDISNEDFASAQCSGCFPLYAVHSNFFQSPTLIKNHKCVQD</sequence>
<reference evidence="2 3" key="1">
    <citation type="submission" date="2024-01" db="EMBL/GenBank/DDBJ databases">
        <title>A draft genome for a cacao thread blight-causing isolate of Paramarasmius palmivorus.</title>
        <authorList>
            <person name="Baruah I.K."/>
            <person name="Bukari Y."/>
            <person name="Amoako-Attah I."/>
            <person name="Meinhardt L.W."/>
            <person name="Bailey B.A."/>
            <person name="Cohen S.P."/>
        </authorList>
    </citation>
    <scope>NUCLEOTIDE SEQUENCE [LARGE SCALE GENOMIC DNA]</scope>
    <source>
        <strain evidence="2 3">GH-12</strain>
    </source>
</reference>
<evidence type="ECO:0000313" key="2">
    <source>
        <dbReference type="EMBL" id="KAK7028885.1"/>
    </source>
</evidence>
<evidence type="ECO:0000313" key="3">
    <source>
        <dbReference type="Proteomes" id="UP001383192"/>
    </source>
</evidence>
<name>A0AAW0BRY1_9AGAR</name>
<dbReference type="AlphaFoldDB" id="A0AAW0BRY1"/>
<dbReference type="EMBL" id="JAYKXP010000087">
    <property type="protein sequence ID" value="KAK7028885.1"/>
    <property type="molecule type" value="Genomic_DNA"/>
</dbReference>
<feature type="compositionally biased region" description="Acidic residues" evidence="1">
    <location>
        <begin position="91"/>
        <end position="120"/>
    </location>
</feature>
<keyword evidence="3" id="KW-1185">Reference proteome</keyword>
<protein>
    <recommendedName>
        <fullName evidence="4">Transposase</fullName>
    </recommendedName>
</protein>
<organism evidence="2 3">
    <name type="scientific">Paramarasmius palmivorus</name>
    <dbReference type="NCBI Taxonomy" id="297713"/>
    <lineage>
        <taxon>Eukaryota</taxon>
        <taxon>Fungi</taxon>
        <taxon>Dikarya</taxon>
        <taxon>Basidiomycota</taxon>
        <taxon>Agaricomycotina</taxon>
        <taxon>Agaricomycetes</taxon>
        <taxon>Agaricomycetidae</taxon>
        <taxon>Agaricales</taxon>
        <taxon>Marasmiineae</taxon>
        <taxon>Marasmiaceae</taxon>
        <taxon>Paramarasmius</taxon>
    </lineage>
</organism>
<dbReference type="Proteomes" id="UP001383192">
    <property type="component" value="Unassembled WGS sequence"/>
</dbReference>